<dbReference type="Pfam" id="PF02746">
    <property type="entry name" value="MR_MLE_N"/>
    <property type="match status" value="1"/>
</dbReference>
<dbReference type="SMART" id="SM00922">
    <property type="entry name" value="MR_MLE"/>
    <property type="match status" value="1"/>
</dbReference>
<dbReference type="InterPro" id="IPR036849">
    <property type="entry name" value="Enolase-like_C_sf"/>
</dbReference>
<dbReference type="SUPFAM" id="SSF54826">
    <property type="entry name" value="Enolase N-terminal domain-like"/>
    <property type="match status" value="1"/>
</dbReference>
<evidence type="ECO:0000313" key="7">
    <source>
        <dbReference type="Proteomes" id="UP000309128"/>
    </source>
</evidence>
<reference evidence="6 7" key="1">
    <citation type="submission" date="2019-05" db="EMBL/GenBank/DDBJ databases">
        <title>Draft genome sequence of Nonomuraea turkmeniaca DSM 43926.</title>
        <authorList>
            <person name="Saricaoglu S."/>
            <person name="Isik K."/>
        </authorList>
    </citation>
    <scope>NUCLEOTIDE SEQUENCE [LARGE SCALE GENOMIC DNA]</scope>
    <source>
        <strain evidence="6 7">DSM 43926</strain>
    </source>
</reference>
<evidence type="ECO:0000256" key="2">
    <source>
        <dbReference type="ARBA" id="ARBA00022723"/>
    </source>
</evidence>
<feature type="compositionally biased region" description="Basic residues" evidence="4">
    <location>
        <begin position="30"/>
        <end position="44"/>
    </location>
</feature>
<comment type="similarity">
    <text evidence="1">Belongs to the mandelate racemase/muconate lactonizing enzyme family.</text>
</comment>
<dbReference type="EMBL" id="VCKY01000019">
    <property type="protein sequence ID" value="TMR23416.1"/>
    <property type="molecule type" value="Genomic_DNA"/>
</dbReference>
<dbReference type="SUPFAM" id="SSF51604">
    <property type="entry name" value="Enolase C-terminal domain-like"/>
    <property type="match status" value="1"/>
</dbReference>
<dbReference type="OrthoDB" id="5241672at2"/>
<dbReference type="GO" id="GO:0016854">
    <property type="term" value="F:racemase and epimerase activity"/>
    <property type="evidence" value="ECO:0007669"/>
    <property type="project" value="UniProtKB-ARBA"/>
</dbReference>
<name>A0A5S4FRQ3_9ACTN</name>
<dbReference type="Gene3D" id="3.30.390.10">
    <property type="entry name" value="Enolase-like, N-terminal domain"/>
    <property type="match status" value="1"/>
</dbReference>
<dbReference type="AlphaFoldDB" id="A0A5S4FRQ3"/>
<dbReference type="PANTHER" id="PTHR48073:SF2">
    <property type="entry name" value="O-SUCCINYLBENZOATE SYNTHASE"/>
    <property type="match status" value="1"/>
</dbReference>
<dbReference type="Gene3D" id="3.20.20.120">
    <property type="entry name" value="Enolase-like C-terminal domain"/>
    <property type="match status" value="1"/>
</dbReference>
<keyword evidence="2" id="KW-0479">Metal-binding</keyword>
<dbReference type="GO" id="GO:0046872">
    <property type="term" value="F:metal ion binding"/>
    <property type="evidence" value="ECO:0007669"/>
    <property type="project" value="UniProtKB-KW"/>
</dbReference>
<proteinExistence type="inferred from homology"/>
<comment type="caution">
    <text evidence="6">The sequence shown here is derived from an EMBL/GenBank/DDBJ whole genome shotgun (WGS) entry which is preliminary data.</text>
</comment>
<sequence>MAGPRLAHRRADQGGDPVRQGADLPDRVPRLRQPRRRNLGRLHLHPGERQPLAVRGQGSHSHQDPACQPHRRLPRPRARGPDRLGRQPHGPRRRHVRPRDAGHVNRIARVETFTVALPSLRDFSVAGGSVVQGGRPAVRVLVKVTADDGATGWGEATPIPSWTYETTESIVSTIEGYLAPAAVGRPLWDLDGLCRAFDRTISKGFSIGMPLARAAVDVACHDAFARSLGLSLGELWGRRRRDTIELAWIVATESAATAADSVTEGRAHGYRHLKVKVGLHDEDEDMAIVAAVRAAAPDAVLWVDANQGYTAAAALRVARRLADLDIAVFEQPLPSNDIAGLRRLRDASPVPVAVDESLRHPSDLATFVRLDAIDVAVAKVQRCGGLTLALRQCQLAEDCGLAIMGSGLTESDVGLAASLHLFAAFGVDTPVDLNGRQFIASPYATDPVITVADGVAHVPTGPGLGIGVDEQVVRALAL</sequence>
<dbReference type="SFLD" id="SFLDG00180">
    <property type="entry name" value="muconate_cycloisomerase"/>
    <property type="match status" value="1"/>
</dbReference>
<protein>
    <submittedName>
        <fullName evidence="6">Mandelate racemase</fullName>
    </submittedName>
</protein>
<dbReference type="SFLD" id="SFLDS00001">
    <property type="entry name" value="Enolase"/>
    <property type="match status" value="1"/>
</dbReference>
<evidence type="ECO:0000259" key="5">
    <source>
        <dbReference type="SMART" id="SM00922"/>
    </source>
</evidence>
<dbReference type="InterPro" id="IPR029017">
    <property type="entry name" value="Enolase-like_N"/>
</dbReference>
<feature type="compositionally biased region" description="Basic residues" evidence="4">
    <location>
        <begin position="69"/>
        <end position="78"/>
    </location>
</feature>
<feature type="region of interest" description="Disordered" evidence="4">
    <location>
        <begin position="1"/>
        <end position="103"/>
    </location>
</feature>
<dbReference type="PANTHER" id="PTHR48073">
    <property type="entry name" value="O-SUCCINYLBENZOATE SYNTHASE-RELATED"/>
    <property type="match status" value="1"/>
</dbReference>
<dbReference type="Pfam" id="PF13378">
    <property type="entry name" value="MR_MLE_C"/>
    <property type="match status" value="1"/>
</dbReference>
<evidence type="ECO:0000256" key="1">
    <source>
        <dbReference type="ARBA" id="ARBA00008031"/>
    </source>
</evidence>
<dbReference type="InterPro" id="IPR013341">
    <property type="entry name" value="Mandelate_racemase_N_dom"/>
</dbReference>
<dbReference type="Proteomes" id="UP000309128">
    <property type="component" value="Unassembled WGS sequence"/>
</dbReference>
<evidence type="ECO:0000256" key="3">
    <source>
        <dbReference type="ARBA" id="ARBA00023235"/>
    </source>
</evidence>
<accession>A0A5S4FRQ3</accession>
<organism evidence="6 7">
    <name type="scientific">Nonomuraea turkmeniaca</name>
    <dbReference type="NCBI Taxonomy" id="103838"/>
    <lineage>
        <taxon>Bacteria</taxon>
        <taxon>Bacillati</taxon>
        <taxon>Actinomycetota</taxon>
        <taxon>Actinomycetes</taxon>
        <taxon>Streptosporangiales</taxon>
        <taxon>Streptosporangiaceae</taxon>
        <taxon>Nonomuraea</taxon>
    </lineage>
</organism>
<evidence type="ECO:0000256" key="4">
    <source>
        <dbReference type="SAM" id="MobiDB-lite"/>
    </source>
</evidence>
<dbReference type="SFLD" id="SFLDF00009">
    <property type="entry name" value="o-succinylbenzoate_synthase"/>
    <property type="match status" value="1"/>
</dbReference>
<dbReference type="InterPro" id="IPR013342">
    <property type="entry name" value="Mandelate_racemase_C"/>
</dbReference>
<feature type="domain" description="Mandelate racemase/muconate lactonizing enzyme C-terminal" evidence="5">
    <location>
        <begin position="255"/>
        <end position="351"/>
    </location>
</feature>
<dbReference type="InterPro" id="IPR029065">
    <property type="entry name" value="Enolase_C-like"/>
</dbReference>
<gene>
    <name evidence="6" type="ORF">ETD86_08070</name>
</gene>
<keyword evidence="3" id="KW-0413">Isomerase</keyword>
<evidence type="ECO:0000313" key="6">
    <source>
        <dbReference type="EMBL" id="TMR23416.1"/>
    </source>
</evidence>
<keyword evidence="7" id="KW-1185">Reference proteome</keyword>